<organism evidence="1 2">
    <name type="scientific">Trametes cubensis</name>
    <dbReference type="NCBI Taxonomy" id="1111947"/>
    <lineage>
        <taxon>Eukaryota</taxon>
        <taxon>Fungi</taxon>
        <taxon>Dikarya</taxon>
        <taxon>Basidiomycota</taxon>
        <taxon>Agaricomycotina</taxon>
        <taxon>Agaricomycetes</taxon>
        <taxon>Polyporales</taxon>
        <taxon>Polyporaceae</taxon>
        <taxon>Trametes</taxon>
    </lineage>
</organism>
<gene>
    <name evidence="1" type="ORF">ONZ51_g12720</name>
</gene>
<reference evidence="1" key="1">
    <citation type="submission" date="2022-11" db="EMBL/GenBank/DDBJ databases">
        <title>Genome Sequence of Cubamyces cubensis.</title>
        <authorList>
            <person name="Buettner E."/>
        </authorList>
    </citation>
    <scope>NUCLEOTIDE SEQUENCE</scope>
    <source>
        <strain evidence="1">MPL-01</strain>
    </source>
</reference>
<name>A0AAD7X4E2_9APHY</name>
<evidence type="ECO:0000313" key="2">
    <source>
        <dbReference type="Proteomes" id="UP001215151"/>
    </source>
</evidence>
<proteinExistence type="predicted"/>
<dbReference type="AlphaFoldDB" id="A0AAD7X4E2"/>
<keyword evidence="2" id="KW-1185">Reference proteome</keyword>
<sequence length="320" mass="34964">MPVESKLAHGEPLPANPYPQSNDRYTAYESCRRLEGWTAWNAFMNDFPSASDPPFVAILDAMPPIIAARVLGYGLLFAPNDIGRDALVRDILACTQPELGVLAHLYVFGLVRVFHNPKGPTPAVTPAFTPRLSLEADAPNSHLVEPSSSNAAELRALFEWARTVGAMIERFGGFNVHEVLGHDNIHSPNNAFTACADPHGMFDELDIWLTPAVNAQCQTIPDAYNVECAEGLEAALRATRVNRQVVFRSLSVNGKIIPAPDPRLIELHAACAQIVHKSGTAELLREFYRDTDNIAVMTHPNAAYELSRALRVLHLASATA</sequence>
<protein>
    <recommendedName>
        <fullName evidence="3">HNH nuclease domain-containing protein</fullName>
    </recommendedName>
</protein>
<dbReference type="EMBL" id="JAPEVG010000852">
    <property type="protein sequence ID" value="KAJ8454960.1"/>
    <property type="molecule type" value="Genomic_DNA"/>
</dbReference>
<comment type="caution">
    <text evidence="1">The sequence shown here is derived from an EMBL/GenBank/DDBJ whole genome shotgun (WGS) entry which is preliminary data.</text>
</comment>
<evidence type="ECO:0008006" key="3">
    <source>
        <dbReference type="Google" id="ProtNLM"/>
    </source>
</evidence>
<evidence type="ECO:0000313" key="1">
    <source>
        <dbReference type="EMBL" id="KAJ8454960.1"/>
    </source>
</evidence>
<accession>A0AAD7X4E2</accession>
<dbReference type="Proteomes" id="UP001215151">
    <property type="component" value="Unassembled WGS sequence"/>
</dbReference>